<proteinExistence type="predicted"/>
<evidence type="ECO:0000313" key="1">
    <source>
        <dbReference type="EMBL" id="KAI3756923.1"/>
    </source>
</evidence>
<name>A0ACB9ED18_ARCLA</name>
<protein>
    <submittedName>
        <fullName evidence="1">Uncharacterized protein</fullName>
    </submittedName>
</protein>
<dbReference type="EMBL" id="CM042048">
    <property type="protein sequence ID" value="KAI3756923.1"/>
    <property type="molecule type" value="Genomic_DNA"/>
</dbReference>
<keyword evidence="2" id="KW-1185">Reference proteome</keyword>
<comment type="caution">
    <text evidence="1">The sequence shown here is derived from an EMBL/GenBank/DDBJ whole genome shotgun (WGS) entry which is preliminary data.</text>
</comment>
<reference evidence="2" key="1">
    <citation type="journal article" date="2022" name="Mol. Ecol. Resour.">
        <title>The genomes of chicory, endive, great burdock and yacon provide insights into Asteraceae palaeo-polyploidization history and plant inulin production.</title>
        <authorList>
            <person name="Fan W."/>
            <person name="Wang S."/>
            <person name="Wang H."/>
            <person name="Wang A."/>
            <person name="Jiang F."/>
            <person name="Liu H."/>
            <person name="Zhao H."/>
            <person name="Xu D."/>
            <person name="Zhang Y."/>
        </authorList>
    </citation>
    <scope>NUCLEOTIDE SEQUENCE [LARGE SCALE GENOMIC DNA]</scope>
    <source>
        <strain evidence="2">cv. Niubang</strain>
    </source>
</reference>
<reference evidence="1 2" key="2">
    <citation type="journal article" date="2022" name="Mol. Ecol. Resour.">
        <title>The genomes of chicory, endive, great burdock and yacon provide insights into Asteraceae paleo-polyploidization history and plant inulin production.</title>
        <authorList>
            <person name="Fan W."/>
            <person name="Wang S."/>
            <person name="Wang H."/>
            <person name="Wang A."/>
            <person name="Jiang F."/>
            <person name="Liu H."/>
            <person name="Zhao H."/>
            <person name="Xu D."/>
            <person name="Zhang Y."/>
        </authorList>
    </citation>
    <scope>NUCLEOTIDE SEQUENCE [LARGE SCALE GENOMIC DNA]</scope>
    <source>
        <strain evidence="2">cv. Niubang</strain>
    </source>
</reference>
<dbReference type="Proteomes" id="UP001055879">
    <property type="component" value="Linkage Group LG02"/>
</dbReference>
<accession>A0ACB9ED18</accession>
<evidence type="ECO:0000313" key="2">
    <source>
        <dbReference type="Proteomes" id="UP001055879"/>
    </source>
</evidence>
<organism evidence="1 2">
    <name type="scientific">Arctium lappa</name>
    <name type="common">Greater burdock</name>
    <name type="synonym">Lappa major</name>
    <dbReference type="NCBI Taxonomy" id="4217"/>
    <lineage>
        <taxon>Eukaryota</taxon>
        <taxon>Viridiplantae</taxon>
        <taxon>Streptophyta</taxon>
        <taxon>Embryophyta</taxon>
        <taxon>Tracheophyta</taxon>
        <taxon>Spermatophyta</taxon>
        <taxon>Magnoliopsida</taxon>
        <taxon>eudicotyledons</taxon>
        <taxon>Gunneridae</taxon>
        <taxon>Pentapetalae</taxon>
        <taxon>asterids</taxon>
        <taxon>campanulids</taxon>
        <taxon>Asterales</taxon>
        <taxon>Asteraceae</taxon>
        <taxon>Carduoideae</taxon>
        <taxon>Cardueae</taxon>
        <taxon>Arctiinae</taxon>
        <taxon>Arctium</taxon>
    </lineage>
</organism>
<gene>
    <name evidence="1" type="ORF">L6452_04455</name>
</gene>
<sequence>MTMMAVNDYGHASEAVMIGKPVGHLATVDDRGKKLLPQSLQLYQLLPHAIQDQLMLGRDPHVNVQVGKIEAEKMKPTYSKGALEYSTRQIAKNIGVNGSIVVEKLDEEQLQKLSLPKQVDYFRVPYYFGECGGHLHLVERHNDESRLHLNVYEMMIDHSEWFLKYQVELDELPAAYPEMIHSYLHPLSPNYYEFQVFDVVRGEEEEETFMVVGIPGKMIKD</sequence>